<evidence type="ECO:0000256" key="5">
    <source>
        <dbReference type="ARBA" id="ARBA00045658"/>
    </source>
</evidence>
<dbReference type="SUPFAM" id="SSF52540">
    <property type="entry name" value="P-loop containing nucleoside triphosphate hydrolases"/>
    <property type="match status" value="1"/>
</dbReference>
<dbReference type="RefSeq" id="WP_205101411.1">
    <property type="nucleotide sequence ID" value="NZ_JACJJC010000001.1"/>
</dbReference>
<keyword evidence="1" id="KW-0547">Nucleotide-binding</keyword>
<dbReference type="Gene3D" id="3.40.50.300">
    <property type="entry name" value="P-loop containing nucleotide triphosphate hydrolases"/>
    <property type="match status" value="1"/>
</dbReference>
<dbReference type="InterPro" id="IPR036627">
    <property type="entry name" value="CobW-likC_sf"/>
</dbReference>
<accession>A0ABS2DNS9</accession>
<dbReference type="Gene3D" id="3.30.1220.10">
    <property type="entry name" value="CobW-like, C-terminal domain"/>
    <property type="match status" value="1"/>
</dbReference>
<protein>
    <submittedName>
        <fullName evidence="8">GTP-binding protein</fullName>
    </submittedName>
</protein>
<dbReference type="PANTHER" id="PTHR13748">
    <property type="entry name" value="COBW-RELATED"/>
    <property type="match status" value="1"/>
</dbReference>
<dbReference type="Pfam" id="PF02492">
    <property type="entry name" value="cobW"/>
    <property type="match status" value="1"/>
</dbReference>
<dbReference type="SMART" id="SM00833">
    <property type="entry name" value="CobW_C"/>
    <property type="match status" value="1"/>
</dbReference>
<evidence type="ECO:0000256" key="6">
    <source>
        <dbReference type="ARBA" id="ARBA00049117"/>
    </source>
</evidence>
<dbReference type="CDD" id="cd03112">
    <property type="entry name" value="CobW-like"/>
    <property type="match status" value="1"/>
</dbReference>
<dbReference type="Proteomes" id="UP000715095">
    <property type="component" value="Unassembled WGS sequence"/>
</dbReference>
<dbReference type="InterPro" id="IPR027417">
    <property type="entry name" value="P-loop_NTPase"/>
</dbReference>
<evidence type="ECO:0000256" key="4">
    <source>
        <dbReference type="ARBA" id="ARBA00034320"/>
    </source>
</evidence>
<evidence type="ECO:0000256" key="2">
    <source>
        <dbReference type="ARBA" id="ARBA00022801"/>
    </source>
</evidence>
<sequence length="334" mass="37588">MVVEEPQEPDIPVTILTGFLGAGKTTLLNRILSENHQYKIAVIENEFGPENIDNDLIVSTNKEQIVSMNNGCVCCTIRGDLSRVLTDLRHKRDRGEIEFDYVVLETSGVANPGPVAQTFFMDDAVAPFFRLDGVVTVVDAKYGHETLDKEAAAREQVGFADRILLSKCDLVSEEEALAMEARLRQMNARAPIRRVDMGKCPVSEVLDITGFNMNDVLDVDPAFFNDDHHHHHHSDDIHTFVYETERPFDPVKFERYIMSLTSVYGPDLLRYKGVLWLQGSDFRVAFQGVHMLAVSDVLGPWGDRPRYSKLVFIGRNLPEEAIRAGMKTCEAKSD</sequence>
<dbReference type="Pfam" id="PF07683">
    <property type="entry name" value="CobW_C"/>
    <property type="match status" value="1"/>
</dbReference>
<evidence type="ECO:0000313" key="9">
    <source>
        <dbReference type="Proteomes" id="UP000715095"/>
    </source>
</evidence>
<evidence type="ECO:0000256" key="1">
    <source>
        <dbReference type="ARBA" id="ARBA00022741"/>
    </source>
</evidence>
<keyword evidence="2" id="KW-0378">Hydrolase</keyword>
<comment type="caution">
    <text evidence="8">The sequence shown here is derived from an EMBL/GenBank/DDBJ whole genome shotgun (WGS) entry which is preliminary data.</text>
</comment>
<dbReference type="InterPro" id="IPR051316">
    <property type="entry name" value="Zinc-reg_GTPase_activator"/>
</dbReference>
<name>A0ABS2DNS9_9BURK</name>
<keyword evidence="9" id="KW-1185">Reference proteome</keyword>
<dbReference type="InterPro" id="IPR011629">
    <property type="entry name" value="CobW-like_C"/>
</dbReference>
<evidence type="ECO:0000256" key="3">
    <source>
        <dbReference type="ARBA" id="ARBA00023186"/>
    </source>
</evidence>
<reference evidence="8 9" key="1">
    <citation type="journal article" date="2021" name="Sci. Rep.">
        <title>The distribution of antibiotic resistance genes in chicken gut microbiota commensals.</title>
        <authorList>
            <person name="Juricova H."/>
            <person name="Matiasovicova J."/>
            <person name="Kubasova T."/>
            <person name="Cejkova D."/>
            <person name="Rychlik I."/>
        </authorList>
    </citation>
    <scope>NUCLEOTIDE SEQUENCE [LARGE SCALE GENOMIC DNA]</scope>
    <source>
        <strain evidence="8 9">An829</strain>
    </source>
</reference>
<organism evidence="8 9">
    <name type="scientific">Sutterella massiliensis</name>
    <dbReference type="NCBI Taxonomy" id="1816689"/>
    <lineage>
        <taxon>Bacteria</taxon>
        <taxon>Pseudomonadati</taxon>
        <taxon>Pseudomonadota</taxon>
        <taxon>Betaproteobacteria</taxon>
        <taxon>Burkholderiales</taxon>
        <taxon>Sutterellaceae</taxon>
        <taxon>Sutterella</taxon>
    </lineage>
</organism>
<comment type="catalytic activity">
    <reaction evidence="6">
        <text>GTP + H2O = GDP + phosphate + H(+)</text>
        <dbReference type="Rhea" id="RHEA:19669"/>
        <dbReference type="ChEBI" id="CHEBI:15377"/>
        <dbReference type="ChEBI" id="CHEBI:15378"/>
        <dbReference type="ChEBI" id="CHEBI:37565"/>
        <dbReference type="ChEBI" id="CHEBI:43474"/>
        <dbReference type="ChEBI" id="CHEBI:58189"/>
    </reaction>
    <physiologicalReaction direction="left-to-right" evidence="6">
        <dbReference type="Rhea" id="RHEA:19670"/>
    </physiologicalReaction>
</comment>
<dbReference type="InterPro" id="IPR003495">
    <property type="entry name" value="CobW/HypB/UreG_nucleotide-bd"/>
</dbReference>
<comment type="function">
    <text evidence="5">Zinc chaperone that directly transfers zinc cofactor to target proteins, thereby activating them. Zinc is transferred from the CXCC motif in the GTPase domain to the zinc binding site in target proteins in a process requiring GTP hydrolysis.</text>
</comment>
<evidence type="ECO:0000259" key="7">
    <source>
        <dbReference type="SMART" id="SM00833"/>
    </source>
</evidence>
<comment type="similarity">
    <text evidence="4">Belongs to the SIMIBI class G3E GTPase family. ZNG1 subfamily.</text>
</comment>
<dbReference type="PANTHER" id="PTHR13748:SF62">
    <property type="entry name" value="COBW DOMAIN-CONTAINING PROTEIN"/>
    <property type="match status" value="1"/>
</dbReference>
<evidence type="ECO:0000313" key="8">
    <source>
        <dbReference type="EMBL" id="MBM6703021.1"/>
    </source>
</evidence>
<gene>
    <name evidence="8" type="ORF">H6A60_00640</name>
</gene>
<proteinExistence type="inferred from homology"/>
<dbReference type="EMBL" id="JACJJC010000001">
    <property type="protein sequence ID" value="MBM6703021.1"/>
    <property type="molecule type" value="Genomic_DNA"/>
</dbReference>
<keyword evidence="3" id="KW-0143">Chaperone</keyword>
<dbReference type="SUPFAM" id="SSF90002">
    <property type="entry name" value="Hypothetical protein YjiA, C-terminal domain"/>
    <property type="match status" value="1"/>
</dbReference>
<feature type="domain" description="CobW C-terminal" evidence="7">
    <location>
        <begin position="237"/>
        <end position="330"/>
    </location>
</feature>